<evidence type="ECO:0000313" key="4">
    <source>
        <dbReference type="Proteomes" id="UP001257627"/>
    </source>
</evidence>
<accession>A0ABU3V6I5</accession>
<organism evidence="3 4">
    <name type="scientific">Streptomyces mirabilis</name>
    <dbReference type="NCBI Taxonomy" id="68239"/>
    <lineage>
        <taxon>Bacteria</taxon>
        <taxon>Bacillati</taxon>
        <taxon>Actinomycetota</taxon>
        <taxon>Actinomycetes</taxon>
        <taxon>Kitasatosporales</taxon>
        <taxon>Streptomycetaceae</taxon>
        <taxon>Streptomyces</taxon>
    </lineage>
</organism>
<dbReference type="InterPro" id="IPR010982">
    <property type="entry name" value="Lambda_DNA-bd_dom_sf"/>
</dbReference>
<keyword evidence="4" id="KW-1185">Reference proteome</keyword>
<geneLocation type="plasmid" evidence="3">
    <name>unnamed2</name>
</geneLocation>
<evidence type="ECO:0000256" key="1">
    <source>
        <dbReference type="SAM" id="MobiDB-lite"/>
    </source>
</evidence>
<protein>
    <submittedName>
        <fullName evidence="3">Helix-turn-helix domain-containing protein</fullName>
    </submittedName>
</protein>
<dbReference type="RefSeq" id="WP_266945893.1">
    <property type="nucleotide sequence ID" value="NZ_JARAKF010000004.1"/>
</dbReference>
<feature type="compositionally biased region" description="Low complexity" evidence="1">
    <location>
        <begin position="93"/>
        <end position="104"/>
    </location>
</feature>
<dbReference type="CDD" id="cd00093">
    <property type="entry name" value="HTH_XRE"/>
    <property type="match status" value="1"/>
</dbReference>
<dbReference type="InterPro" id="IPR021224">
    <property type="entry name" value="DUF2690"/>
</dbReference>
<keyword evidence="3" id="KW-0614">Plasmid</keyword>
<feature type="region of interest" description="Disordered" evidence="1">
    <location>
        <begin position="90"/>
        <end position="115"/>
    </location>
</feature>
<dbReference type="Proteomes" id="UP001257627">
    <property type="component" value="Unassembled WGS sequence"/>
</dbReference>
<dbReference type="PROSITE" id="PS50943">
    <property type="entry name" value="HTH_CROC1"/>
    <property type="match status" value="1"/>
</dbReference>
<dbReference type="Pfam" id="PF10901">
    <property type="entry name" value="DUF2690"/>
    <property type="match status" value="1"/>
</dbReference>
<dbReference type="SUPFAM" id="SSF47413">
    <property type="entry name" value="lambda repressor-like DNA-binding domains"/>
    <property type="match status" value="1"/>
</dbReference>
<dbReference type="SMART" id="SM00530">
    <property type="entry name" value="HTH_XRE"/>
    <property type="match status" value="1"/>
</dbReference>
<evidence type="ECO:0000313" key="3">
    <source>
        <dbReference type="EMBL" id="MDU9001630.1"/>
    </source>
</evidence>
<dbReference type="InterPro" id="IPR001387">
    <property type="entry name" value="Cro/C1-type_HTH"/>
</dbReference>
<reference evidence="3 4" key="1">
    <citation type="submission" date="2023-02" db="EMBL/GenBank/DDBJ databases">
        <authorList>
            <person name="Maleckis M."/>
        </authorList>
    </citation>
    <scope>NUCLEOTIDE SEQUENCE [LARGE SCALE GENOMIC DNA]</scope>
    <source>
        <strain evidence="3 4">P8-A2</strain>
        <plasmid evidence="3">unnamed2</plasmid>
    </source>
</reference>
<dbReference type="EMBL" id="JARAKF010000004">
    <property type="protein sequence ID" value="MDU9001630.1"/>
    <property type="molecule type" value="Genomic_DNA"/>
</dbReference>
<name>A0ABU3V6I5_9ACTN</name>
<dbReference type="Pfam" id="PF13560">
    <property type="entry name" value="HTH_31"/>
    <property type="match status" value="1"/>
</dbReference>
<dbReference type="Gene3D" id="1.10.260.40">
    <property type="entry name" value="lambda repressor-like DNA-binding domains"/>
    <property type="match status" value="1"/>
</dbReference>
<proteinExistence type="predicted"/>
<gene>
    <name evidence="3" type="ORF">PU648_57415</name>
</gene>
<comment type="caution">
    <text evidence="3">The sequence shown here is derived from an EMBL/GenBank/DDBJ whole genome shotgun (WGS) entry which is preliminary data.</text>
</comment>
<evidence type="ECO:0000259" key="2">
    <source>
        <dbReference type="PROSITE" id="PS50943"/>
    </source>
</evidence>
<sequence length="279" mass="29341">MRDIAPSSGRSPYATRLAEGLRELRARTGLSMAALAERTAYSKSSWERYLNGKQLAPRQAVEALCKAAGEPAGRLVALWELADLEWSGRAHRPAPSMAQMAAPPSHDERPGDHGTPGPAYGWSIWRHRGILAAACAVGLTAAIGVTTLLHTATENPTKPVPSAPPAPGCHAQACAGFGPTEMGCAMPSQEQTLRTQKLSTGARLEVVYSKQCRAVWALVGIAQVGDILTVSTPGGAHERARVTDQYDADGLLVTPMIDGSDLTGLQACFIPAGGRGKCL</sequence>
<feature type="domain" description="HTH cro/C1-type" evidence="2">
    <location>
        <begin position="21"/>
        <end position="75"/>
    </location>
</feature>